<evidence type="ECO:0000259" key="2">
    <source>
        <dbReference type="PROSITE" id="PS50017"/>
    </source>
</evidence>
<organism evidence="3 4">
    <name type="scientific">Adineta steineri</name>
    <dbReference type="NCBI Taxonomy" id="433720"/>
    <lineage>
        <taxon>Eukaryota</taxon>
        <taxon>Metazoa</taxon>
        <taxon>Spiralia</taxon>
        <taxon>Gnathifera</taxon>
        <taxon>Rotifera</taxon>
        <taxon>Eurotatoria</taxon>
        <taxon>Bdelloidea</taxon>
        <taxon>Adinetida</taxon>
        <taxon>Adinetidae</taxon>
        <taxon>Adineta</taxon>
    </lineage>
</organism>
<dbReference type="Pfam" id="PF13676">
    <property type="entry name" value="TIR_2"/>
    <property type="match status" value="1"/>
</dbReference>
<dbReference type="Gene3D" id="1.10.533.10">
    <property type="entry name" value="Death Domain, Fas"/>
    <property type="match status" value="1"/>
</dbReference>
<dbReference type="PROSITE" id="PS50017">
    <property type="entry name" value="DEATH_DOMAIN"/>
    <property type="match status" value="1"/>
</dbReference>
<evidence type="ECO:0000256" key="1">
    <source>
        <dbReference type="SAM" id="MobiDB-lite"/>
    </source>
</evidence>
<comment type="caution">
    <text evidence="3">The sequence shown here is derived from an EMBL/GenBank/DDBJ whole genome shotgun (WGS) entry which is preliminary data.</text>
</comment>
<dbReference type="InterPro" id="IPR000157">
    <property type="entry name" value="TIR_dom"/>
</dbReference>
<dbReference type="GO" id="GO:0007165">
    <property type="term" value="P:signal transduction"/>
    <property type="evidence" value="ECO:0007669"/>
    <property type="project" value="InterPro"/>
</dbReference>
<feature type="domain" description="Death" evidence="2">
    <location>
        <begin position="765"/>
        <end position="844"/>
    </location>
</feature>
<dbReference type="AlphaFoldDB" id="A0A814YIV8"/>
<protein>
    <recommendedName>
        <fullName evidence="2">Death domain-containing protein</fullName>
    </recommendedName>
</protein>
<dbReference type="InterPro" id="IPR000488">
    <property type="entry name" value="Death_dom"/>
</dbReference>
<evidence type="ECO:0000313" key="3">
    <source>
        <dbReference type="EMBL" id="CAF1229536.1"/>
    </source>
</evidence>
<dbReference type="PANTHER" id="PTHR47508">
    <property type="entry name" value="SAM DOMAIN-CONTAINING PROTEIN-RELATED"/>
    <property type="match status" value="1"/>
</dbReference>
<accession>A0A814YIV8</accession>
<name>A0A814YIV8_9BILA</name>
<dbReference type="SMART" id="SM00005">
    <property type="entry name" value="DEATH"/>
    <property type="match status" value="1"/>
</dbReference>
<feature type="compositionally biased region" description="Polar residues" evidence="1">
    <location>
        <begin position="1189"/>
        <end position="1199"/>
    </location>
</feature>
<evidence type="ECO:0000313" key="4">
    <source>
        <dbReference type="Proteomes" id="UP000663891"/>
    </source>
</evidence>
<dbReference type="InterPro" id="IPR035897">
    <property type="entry name" value="Toll_tir_struct_dom_sf"/>
</dbReference>
<dbReference type="SUPFAM" id="SSF47986">
    <property type="entry name" value="DEATH domain"/>
    <property type="match status" value="1"/>
</dbReference>
<gene>
    <name evidence="3" type="ORF">VCS650_LOCUS27172</name>
</gene>
<dbReference type="PANTHER" id="PTHR47508:SF1">
    <property type="entry name" value="NON-SPECIFIC SERINE_THREONINE PROTEIN KINASE"/>
    <property type="match status" value="1"/>
</dbReference>
<feature type="compositionally biased region" description="Polar residues" evidence="1">
    <location>
        <begin position="1207"/>
        <end position="1220"/>
    </location>
</feature>
<dbReference type="Gene3D" id="3.40.50.10140">
    <property type="entry name" value="Toll/interleukin-1 receptor homology (TIR) domain"/>
    <property type="match status" value="1"/>
</dbReference>
<dbReference type="Pfam" id="PF00531">
    <property type="entry name" value="Death"/>
    <property type="match status" value="1"/>
</dbReference>
<dbReference type="OrthoDB" id="6078042at2759"/>
<sequence length="1220" mass="143653">MDEIIFQLTHDNNLFQEQWSDIFIHVNKTSVSNNPKLSLNVLADYVLTEPINSSPCEVKYSFVNLVIERLAKNELSIDINDLVNIFTQTLDRSRIDEWNLNFLQTIYQKFKIGTQLCLIPLKINLIEQILQSLLKKTFIFNSEEDYEKWKQFLTQYIFSNSINDDSILNNQNIVTNMQTNFKQFYQHAVQLSHQSPIWLQITTILNLNTISSDSIKQLIQSYKSNIELVKSNYLQLLTMIECLILANRYDDACLLFTKLIIPNLCSIDLEILLHKIIELCPKVENRDLFSSEILVPFVWKLVDLQVKKSFALIYFDLIVAILKLYIDKAPDLCYRLLKRKDFYPWEQLTNGLVDLTKICISYDTIVNEKVFSDLNQLEDILCIISTKAEVYPSVNKSLHSIALEATLRWSDSGISWSNHVYRMGIYIVKLIDPEQTNDDIYIKFIDALQNRINSEDEELNEKNLCLLFRVASVIYNENNAHLYETFLDRMYMNVKNDNKTMLCQWWTGFWLTIGMKLTNIAIDHIDQFFEYTFNYKDMSFIGLLMMLYNQRFELFYTHIDNLINTLLSDEEQYLSTLMCLSSLIITKHPEMILSKHIDQIFSYIETIPFNNDLCNLIQSLSSVANYHPYSFNIHQEKLLHLIIKTQNLLIFQCFKKYIISSILINDENKANEYLNLLIDLLKNRNCSNEIRNEILYICLRIGLKYKQILVNPRQGLITLDSNLLINGLDSRRIKQAQNDIQQIELCIDRKNMKSKEKKEIIPSWSSKVTKLLNQRADNNWYLLAKHLGFSSSKIKHWTIEIDPCMALLNEWFTIHTIDETICSLIKALEEINRYDVVQIIRQGVLTIKHITLNDLPVQLKHLPPIYLSYHSKKAGYICQMYDEEININIIETDIREAKIVICCINTLYIQSEICSKTFQLILNMKKPFILLCLKELIWLSSENLFKSILDNYSSIEFYDDEKNEEWSENKFIELLGQLRYYVAPDHDMISEEYHHWFVPHLDDLIFFKSFNSYNKNNFILFNNIPLVVHQPQIIISYEWNCQKDVINLYKQLTQLGYRIWLDIFQMEGEDTLIEKYNIAIHQALCLLVCITPTYMKSINCQNEITLANTFNKPIIPLLLKETNSWPPKNHVLSLFTEKSYIDFRHSNKHIRWTGKQFEILLTYLKQIIPQVHTDKSRYLLEMQRPVSALPNTHNNNNIDQRPKRISSVPSISNSRTCSLM</sequence>
<reference evidence="3" key="1">
    <citation type="submission" date="2021-02" db="EMBL/GenBank/DDBJ databases">
        <authorList>
            <person name="Nowell W R."/>
        </authorList>
    </citation>
    <scope>NUCLEOTIDE SEQUENCE</scope>
</reference>
<feature type="region of interest" description="Disordered" evidence="1">
    <location>
        <begin position="1189"/>
        <end position="1220"/>
    </location>
</feature>
<dbReference type="EMBL" id="CAJNON010000377">
    <property type="protein sequence ID" value="CAF1229536.1"/>
    <property type="molecule type" value="Genomic_DNA"/>
</dbReference>
<dbReference type="SUPFAM" id="SSF52200">
    <property type="entry name" value="Toll/Interleukin receptor TIR domain"/>
    <property type="match status" value="1"/>
</dbReference>
<proteinExistence type="predicted"/>
<dbReference type="InterPro" id="IPR011029">
    <property type="entry name" value="DEATH-like_dom_sf"/>
</dbReference>
<dbReference type="Proteomes" id="UP000663891">
    <property type="component" value="Unassembled WGS sequence"/>
</dbReference>